<dbReference type="SUPFAM" id="SSF55469">
    <property type="entry name" value="FMN-dependent nitroreductase-like"/>
    <property type="match status" value="1"/>
</dbReference>
<accession>A0ABW5SNK5</accession>
<evidence type="ECO:0000313" key="3">
    <source>
        <dbReference type="Proteomes" id="UP001597540"/>
    </source>
</evidence>
<dbReference type="RefSeq" id="WP_379261935.1">
    <property type="nucleotide sequence ID" value="NZ_JBHUMJ010000002.1"/>
</dbReference>
<proteinExistence type="predicted"/>
<dbReference type="InterPro" id="IPR000415">
    <property type="entry name" value="Nitroreductase-like"/>
</dbReference>
<dbReference type="Gene3D" id="3.40.109.10">
    <property type="entry name" value="NADH Oxidase"/>
    <property type="match status" value="1"/>
</dbReference>
<reference evidence="3" key="1">
    <citation type="journal article" date="2019" name="Int. J. Syst. Evol. Microbiol.">
        <title>The Global Catalogue of Microorganisms (GCM) 10K type strain sequencing project: providing services to taxonomists for standard genome sequencing and annotation.</title>
        <authorList>
            <consortium name="The Broad Institute Genomics Platform"/>
            <consortium name="The Broad Institute Genome Sequencing Center for Infectious Disease"/>
            <person name="Wu L."/>
            <person name="Ma J."/>
        </authorList>
    </citation>
    <scope>NUCLEOTIDE SEQUENCE [LARGE SCALE GENOMIC DNA]</scope>
    <source>
        <strain evidence="3">KCTC 33849</strain>
    </source>
</reference>
<gene>
    <name evidence="2" type="ORF">ACFSVM_10400</name>
</gene>
<dbReference type="PANTHER" id="PTHR43543:SF1">
    <property type="entry name" value="MALONIC SEMIALDEHYDE REDUCTASE RUTE-RELATED"/>
    <property type="match status" value="1"/>
</dbReference>
<comment type="caution">
    <text evidence="2">The sequence shown here is derived from an EMBL/GenBank/DDBJ whole genome shotgun (WGS) entry which is preliminary data.</text>
</comment>
<dbReference type="Proteomes" id="UP001597540">
    <property type="component" value="Unassembled WGS sequence"/>
</dbReference>
<evidence type="ECO:0000259" key="1">
    <source>
        <dbReference type="Pfam" id="PF00881"/>
    </source>
</evidence>
<dbReference type="InterPro" id="IPR050461">
    <property type="entry name" value="Nitroreductase_HadB/RutE"/>
</dbReference>
<dbReference type="Pfam" id="PF00881">
    <property type="entry name" value="Nitroreductase"/>
    <property type="match status" value="1"/>
</dbReference>
<keyword evidence="3" id="KW-1185">Reference proteome</keyword>
<protein>
    <submittedName>
        <fullName evidence="2">Nitroreductase family protein</fullName>
    </submittedName>
</protein>
<name>A0ABW5SNK5_9BACL</name>
<evidence type="ECO:0000313" key="2">
    <source>
        <dbReference type="EMBL" id="MFD2700879.1"/>
    </source>
</evidence>
<sequence>MSDIIQKEFFALVRNRHAVKHFDSNYKLNKQEIMTAKAKGLDSCPIGGFDSDAFNAEFAVPSRYIPILLVAIGKGTVCAHPSSRFPVEQTITWNSFRS</sequence>
<organism evidence="2 3">
    <name type="scientific">Paenibacillus shunpengii</name>
    <dbReference type="NCBI Taxonomy" id="2054424"/>
    <lineage>
        <taxon>Bacteria</taxon>
        <taxon>Bacillati</taxon>
        <taxon>Bacillota</taxon>
        <taxon>Bacilli</taxon>
        <taxon>Bacillales</taxon>
        <taxon>Paenibacillaceae</taxon>
        <taxon>Paenibacillus</taxon>
    </lineage>
</organism>
<dbReference type="PANTHER" id="PTHR43543">
    <property type="entry name" value="MALONIC SEMIALDEHYDE REDUCTASE RUTE-RELATED"/>
    <property type="match status" value="1"/>
</dbReference>
<dbReference type="EMBL" id="JBHUMJ010000002">
    <property type="protein sequence ID" value="MFD2700879.1"/>
    <property type="molecule type" value="Genomic_DNA"/>
</dbReference>
<feature type="domain" description="Nitroreductase" evidence="1">
    <location>
        <begin position="34"/>
        <end position="74"/>
    </location>
</feature>
<dbReference type="InterPro" id="IPR029479">
    <property type="entry name" value="Nitroreductase"/>
</dbReference>